<protein>
    <recommendedName>
        <fullName evidence="4">Gelsolin-like domain-containing protein</fullName>
    </recommendedName>
</protein>
<sequence>MLNSEFVLVSDTDGAEAPFLDADGSSYTAGTDFIAPFHSPRQPSIRSSRAGPLSRSATTSSKNSYNRVRRRSPLCHDVLEFMLEGASMSSQESLPLEVTKKAMMPSSILPADKSRLVLSDNAENRLAISNAGSQGHVPICSVAINSAALTYSSAADFGSTEILAAAQKKQNEREGHIAAAAEQSDILSLESLRPTPAASHHESSDSEEGSDIEAGCDSDDGFDGKCGVSLGMISPASTAECSRSNSYKSSRSSETSDDSTATEPSVKWWRRRFRSSKPKQTSGPSPAQNIINKVSDVTDPRNHAKTEPHPSSTLAPLQRSLSNAASSTRVPMLTKLRRSVSSRGAPRTADKPAMPAINNNPDAGLPKHSKLPTKLTRATSVALPLKAAMSALSQSQLQRFAAATDISAATNAATDATATDAAVSTRAITKSMSETAPGHLGAFEAHWALFKCKGMLNLHVVSVPPTVASLNHKDAFLFYPCLFRRVNELSLVENAQPPLPSDDSSSAGDSSANALRHSRMPHGPLLAQEYSRRKSICSLASRVIYVWIGTHASAIKRDAITRVAMEIRDKELMGKAAVIIIDESSAADSARRKFFAQLYTVEHGIATPLPHEIPSLYSQITPLRKAGDDLDFERALERRKVMYGFWESIPPATILSVGVDIHATMLLKVPAGGVVVLDTWTDVFIWWRNEPGNTAVRKCAINFANMLVQDACIPARPKSAAVWHELRGFEHVIFKTKFPDWPFVFASSMASSSHLHRRSAPPANSVMPPAALPLRTVSRQSRVVAVA</sequence>
<feature type="region of interest" description="Disordered" evidence="1">
    <location>
        <begin position="193"/>
        <end position="218"/>
    </location>
</feature>
<feature type="compositionally biased region" description="Polar residues" evidence="1">
    <location>
        <begin position="278"/>
        <end position="292"/>
    </location>
</feature>
<feature type="compositionally biased region" description="Basic and acidic residues" evidence="1">
    <location>
        <begin position="296"/>
        <end position="308"/>
    </location>
</feature>
<reference evidence="2" key="1">
    <citation type="submission" date="2022-07" db="EMBL/GenBank/DDBJ databases">
        <title>Phylogenomic reconstructions and comparative analyses of Kickxellomycotina fungi.</title>
        <authorList>
            <person name="Reynolds N.K."/>
            <person name="Stajich J.E."/>
            <person name="Barry K."/>
            <person name="Grigoriev I.V."/>
            <person name="Crous P."/>
            <person name="Smith M.E."/>
        </authorList>
    </citation>
    <scope>NUCLEOTIDE SEQUENCE</scope>
    <source>
        <strain evidence="2">NBRC 105413</strain>
    </source>
</reference>
<dbReference type="Proteomes" id="UP001145021">
    <property type="component" value="Unassembled WGS sequence"/>
</dbReference>
<evidence type="ECO:0000256" key="1">
    <source>
        <dbReference type="SAM" id="MobiDB-lite"/>
    </source>
</evidence>
<feature type="compositionally biased region" description="Low complexity" evidence="1">
    <location>
        <begin position="501"/>
        <end position="514"/>
    </location>
</feature>
<feature type="compositionally biased region" description="Polar residues" evidence="1">
    <location>
        <begin position="309"/>
        <end position="329"/>
    </location>
</feature>
<dbReference type="EMBL" id="JANBOH010000113">
    <property type="protein sequence ID" value="KAJ1645293.1"/>
    <property type="molecule type" value="Genomic_DNA"/>
</dbReference>
<dbReference type="InterPro" id="IPR029006">
    <property type="entry name" value="ADF-H/Gelsolin-like_dom_sf"/>
</dbReference>
<name>A0A9W8CJW1_9FUNG</name>
<organism evidence="2 3">
    <name type="scientific">Coemansia asiatica</name>
    <dbReference type="NCBI Taxonomy" id="1052880"/>
    <lineage>
        <taxon>Eukaryota</taxon>
        <taxon>Fungi</taxon>
        <taxon>Fungi incertae sedis</taxon>
        <taxon>Zoopagomycota</taxon>
        <taxon>Kickxellomycotina</taxon>
        <taxon>Kickxellomycetes</taxon>
        <taxon>Kickxellales</taxon>
        <taxon>Kickxellaceae</taxon>
        <taxon>Coemansia</taxon>
    </lineage>
</organism>
<feature type="compositionally biased region" description="Polar residues" evidence="1">
    <location>
        <begin position="55"/>
        <end position="66"/>
    </location>
</feature>
<keyword evidence="3" id="KW-1185">Reference proteome</keyword>
<evidence type="ECO:0000313" key="3">
    <source>
        <dbReference type="Proteomes" id="UP001145021"/>
    </source>
</evidence>
<feature type="compositionally biased region" description="Acidic residues" evidence="1">
    <location>
        <begin position="205"/>
        <end position="218"/>
    </location>
</feature>
<feature type="region of interest" description="Disordered" evidence="1">
    <location>
        <begin position="494"/>
        <end position="518"/>
    </location>
</feature>
<proteinExistence type="predicted"/>
<gene>
    <name evidence="2" type="ORF">LPJ64_003103</name>
</gene>
<feature type="compositionally biased region" description="Basic residues" evidence="1">
    <location>
        <begin position="268"/>
        <end position="277"/>
    </location>
</feature>
<comment type="caution">
    <text evidence="2">The sequence shown here is derived from an EMBL/GenBank/DDBJ whole genome shotgun (WGS) entry which is preliminary data.</text>
</comment>
<dbReference type="AlphaFoldDB" id="A0A9W8CJW1"/>
<feature type="region of interest" description="Disordered" evidence="1">
    <location>
        <begin position="31"/>
        <end position="67"/>
    </location>
</feature>
<dbReference type="Gene3D" id="3.40.20.10">
    <property type="entry name" value="Severin"/>
    <property type="match status" value="2"/>
</dbReference>
<dbReference type="SUPFAM" id="SSF55753">
    <property type="entry name" value="Actin depolymerizing proteins"/>
    <property type="match status" value="2"/>
</dbReference>
<evidence type="ECO:0008006" key="4">
    <source>
        <dbReference type="Google" id="ProtNLM"/>
    </source>
</evidence>
<feature type="region of interest" description="Disordered" evidence="1">
    <location>
        <begin position="237"/>
        <end position="368"/>
    </location>
</feature>
<evidence type="ECO:0000313" key="2">
    <source>
        <dbReference type="EMBL" id="KAJ1645293.1"/>
    </source>
</evidence>
<accession>A0A9W8CJW1</accession>
<feature type="compositionally biased region" description="Low complexity" evidence="1">
    <location>
        <begin position="242"/>
        <end position="265"/>
    </location>
</feature>